<dbReference type="AlphaFoldDB" id="A0AAE0KSS3"/>
<organism evidence="8 9">
    <name type="scientific">Cymbomonas tetramitiformis</name>
    <dbReference type="NCBI Taxonomy" id="36881"/>
    <lineage>
        <taxon>Eukaryota</taxon>
        <taxon>Viridiplantae</taxon>
        <taxon>Chlorophyta</taxon>
        <taxon>Pyramimonadophyceae</taxon>
        <taxon>Pyramimonadales</taxon>
        <taxon>Pyramimonadaceae</taxon>
        <taxon>Cymbomonas</taxon>
    </lineage>
</organism>
<dbReference type="PANTHER" id="PTHR10221">
    <property type="entry name" value="TRANSCRIPTION INITIATION FACTOR TFIID SUBUNIT 6"/>
    <property type="match status" value="1"/>
</dbReference>
<accession>A0AAE0KSS3</accession>
<dbReference type="GO" id="GO:0005669">
    <property type="term" value="C:transcription factor TFIID complex"/>
    <property type="evidence" value="ECO:0007669"/>
    <property type="project" value="InterPro"/>
</dbReference>
<comment type="caution">
    <text evidence="8">The sequence shown here is derived from an EMBL/GenBank/DDBJ whole genome shotgun (WGS) entry which is preliminary data.</text>
</comment>
<dbReference type="Gene3D" id="1.25.40.770">
    <property type="entry name" value="TAF6, C-terminal HEAT repeat domain"/>
    <property type="match status" value="1"/>
</dbReference>
<dbReference type="GO" id="GO:0051123">
    <property type="term" value="P:RNA polymerase II preinitiation complex assembly"/>
    <property type="evidence" value="ECO:0007669"/>
    <property type="project" value="TreeGrafter"/>
</dbReference>
<dbReference type="InterPro" id="IPR046344">
    <property type="entry name" value="TAF6_C_sf"/>
</dbReference>
<dbReference type="EMBL" id="LGRX02018993">
    <property type="protein sequence ID" value="KAK3259099.1"/>
    <property type="molecule type" value="Genomic_DNA"/>
</dbReference>
<dbReference type="PANTHER" id="PTHR10221:SF9">
    <property type="entry name" value="TRANSCRIPTION INITIATION FACTOR TFIID SUBUNIT 6"/>
    <property type="match status" value="1"/>
</dbReference>
<evidence type="ECO:0000256" key="1">
    <source>
        <dbReference type="ARBA" id="ARBA00004123"/>
    </source>
</evidence>
<reference evidence="8 9" key="1">
    <citation type="journal article" date="2015" name="Genome Biol. Evol.">
        <title>Comparative Genomics of a Bacterivorous Green Alga Reveals Evolutionary Causalities and Consequences of Phago-Mixotrophic Mode of Nutrition.</title>
        <authorList>
            <person name="Burns J.A."/>
            <person name="Paasch A."/>
            <person name="Narechania A."/>
            <person name="Kim E."/>
        </authorList>
    </citation>
    <scope>NUCLEOTIDE SEQUENCE [LARGE SCALE GENOMIC DNA]</scope>
    <source>
        <strain evidence="8 9">PLY_AMNH</strain>
    </source>
</reference>
<evidence type="ECO:0000256" key="2">
    <source>
        <dbReference type="ARBA" id="ARBA00007688"/>
    </source>
</evidence>
<gene>
    <name evidence="8" type="ORF">CYMTET_31890</name>
</gene>
<name>A0AAE0KSS3_9CHLO</name>
<dbReference type="GO" id="GO:0016251">
    <property type="term" value="F:RNA polymerase II general transcription initiation factor activity"/>
    <property type="evidence" value="ECO:0007669"/>
    <property type="project" value="InterPro"/>
</dbReference>
<dbReference type="InterPro" id="IPR037796">
    <property type="entry name" value="TAF6"/>
</dbReference>
<feature type="domain" description="TAF6 C-terminal HEAT repeat" evidence="7">
    <location>
        <begin position="3"/>
        <end position="97"/>
    </location>
</feature>
<evidence type="ECO:0000256" key="6">
    <source>
        <dbReference type="SAM" id="MobiDB-lite"/>
    </source>
</evidence>
<proteinExistence type="inferred from homology"/>
<evidence type="ECO:0000313" key="8">
    <source>
        <dbReference type="EMBL" id="KAK3259099.1"/>
    </source>
</evidence>
<comment type="subcellular location">
    <subcellularLocation>
        <location evidence="1">Nucleus</location>
    </subcellularLocation>
</comment>
<keyword evidence="5" id="KW-0539">Nucleus</keyword>
<feature type="region of interest" description="Disordered" evidence="6">
    <location>
        <begin position="158"/>
        <end position="185"/>
    </location>
</feature>
<dbReference type="InterPro" id="IPR011442">
    <property type="entry name" value="TAF6_C"/>
</dbReference>
<sequence length="276" mass="29913">MQLHQWMPSILTCMVAKRLSKEPTENHWHLRDYAACTLAFVLNRYGSVYQNMQPRVTRTLLRALMDPQRPLTTHYGALVGFAALGPRVVQLFVVPNIPAYMALLEPQLDPAQQANEMKRYEAERCYGALQGAAGACMHHRLASFFPFGRAVDGGALKRASAPGGDAEAPSKAASKSGAGKERPRVLKKDECAIGGSAPKKKLRVARCERIRGGGDAVGGDNSTTQDKSESAVGVRALEEAWREDSNIGPQLEALGEVLGEGIIPYIPTMLLGQSLC</sequence>
<keyword evidence="3" id="KW-0805">Transcription regulation</keyword>
<dbReference type="GO" id="GO:0003713">
    <property type="term" value="F:transcription coactivator activity"/>
    <property type="evidence" value="ECO:0007669"/>
    <property type="project" value="TreeGrafter"/>
</dbReference>
<dbReference type="Pfam" id="PF07571">
    <property type="entry name" value="TAF6_C"/>
    <property type="match status" value="1"/>
</dbReference>
<evidence type="ECO:0000256" key="5">
    <source>
        <dbReference type="ARBA" id="ARBA00023242"/>
    </source>
</evidence>
<dbReference type="GO" id="GO:0000124">
    <property type="term" value="C:SAGA complex"/>
    <property type="evidence" value="ECO:0007669"/>
    <property type="project" value="InterPro"/>
</dbReference>
<dbReference type="GO" id="GO:0046695">
    <property type="term" value="C:SLIK (SAGA-like) complex"/>
    <property type="evidence" value="ECO:0007669"/>
    <property type="project" value="InterPro"/>
</dbReference>
<evidence type="ECO:0000313" key="9">
    <source>
        <dbReference type="Proteomes" id="UP001190700"/>
    </source>
</evidence>
<evidence type="ECO:0000256" key="3">
    <source>
        <dbReference type="ARBA" id="ARBA00023015"/>
    </source>
</evidence>
<evidence type="ECO:0000256" key="4">
    <source>
        <dbReference type="ARBA" id="ARBA00023163"/>
    </source>
</evidence>
<keyword evidence="4" id="KW-0804">Transcription</keyword>
<dbReference type="CDD" id="cd08050">
    <property type="entry name" value="TAF6C"/>
    <property type="match status" value="1"/>
</dbReference>
<dbReference type="Proteomes" id="UP001190700">
    <property type="component" value="Unassembled WGS sequence"/>
</dbReference>
<keyword evidence="9" id="KW-1185">Reference proteome</keyword>
<comment type="similarity">
    <text evidence="2">Belongs to the TAF6 family.</text>
</comment>
<evidence type="ECO:0000259" key="7">
    <source>
        <dbReference type="Pfam" id="PF07571"/>
    </source>
</evidence>
<protein>
    <recommendedName>
        <fullName evidence="7">TAF6 C-terminal HEAT repeat domain-containing protein</fullName>
    </recommendedName>
</protein>